<dbReference type="Pfam" id="PF19026">
    <property type="entry name" value="UBA_HYPK"/>
    <property type="match status" value="1"/>
</dbReference>
<reference evidence="3" key="2">
    <citation type="submission" date="2019-06" db="EMBL/GenBank/DDBJ databases">
        <title>Genomics analysis of Aphanomyces spp. identifies a new class of oomycete effector associated with host adaptation.</title>
        <authorList>
            <person name="Gaulin E."/>
        </authorList>
    </citation>
    <scope>NUCLEOTIDE SEQUENCE</scope>
    <source>
        <strain evidence="3">CBS 578.67</strain>
    </source>
</reference>
<evidence type="ECO:0000313" key="4">
    <source>
        <dbReference type="EMBL" id="VFT90303.1"/>
    </source>
</evidence>
<evidence type="ECO:0000313" key="3">
    <source>
        <dbReference type="EMBL" id="KAF0695729.1"/>
    </source>
</evidence>
<dbReference type="OrthoDB" id="285219at2759"/>
<dbReference type="EMBL" id="VJMH01005454">
    <property type="protein sequence ID" value="KAF0695729.1"/>
    <property type="molecule type" value="Genomic_DNA"/>
</dbReference>
<dbReference type="GO" id="GO:0050821">
    <property type="term" value="P:protein stabilization"/>
    <property type="evidence" value="ECO:0007669"/>
    <property type="project" value="TreeGrafter"/>
</dbReference>
<feature type="region of interest" description="Disordered" evidence="1">
    <location>
        <begin position="1"/>
        <end position="58"/>
    </location>
</feature>
<accession>A0A485KYI2</accession>
<proteinExistence type="predicted"/>
<evidence type="ECO:0000259" key="2">
    <source>
        <dbReference type="Pfam" id="PF19026"/>
    </source>
</evidence>
<sequence length="131" mass="14368">MSKGGEKEPEERTDVEEEEEEDEVAVVEEDKSKAEEASAMNKMQGDDGDDGEKEMDVNTMRQLLATLKADEEAEKDALAKREKELAAIKVSKEDIALVASEMLLAPAVADRKLRDAGGDVHACLHAMLRLP</sequence>
<dbReference type="Proteomes" id="UP000332933">
    <property type="component" value="Unassembled WGS sequence"/>
</dbReference>
<reference evidence="4 5" key="1">
    <citation type="submission" date="2019-03" db="EMBL/GenBank/DDBJ databases">
        <authorList>
            <person name="Gaulin E."/>
            <person name="Dumas B."/>
        </authorList>
    </citation>
    <scope>NUCLEOTIDE SEQUENCE [LARGE SCALE GENOMIC DNA]</scope>
    <source>
        <strain evidence="4">CBS 568.67</strain>
    </source>
</reference>
<evidence type="ECO:0000313" key="5">
    <source>
        <dbReference type="Proteomes" id="UP000332933"/>
    </source>
</evidence>
<organism evidence="4 5">
    <name type="scientific">Aphanomyces stellatus</name>
    <dbReference type="NCBI Taxonomy" id="120398"/>
    <lineage>
        <taxon>Eukaryota</taxon>
        <taxon>Sar</taxon>
        <taxon>Stramenopiles</taxon>
        <taxon>Oomycota</taxon>
        <taxon>Saprolegniomycetes</taxon>
        <taxon>Saprolegniales</taxon>
        <taxon>Verrucalvaceae</taxon>
        <taxon>Aphanomyces</taxon>
    </lineage>
</organism>
<dbReference type="InterPro" id="IPR044034">
    <property type="entry name" value="NAC-like_UBA"/>
</dbReference>
<dbReference type="PANTHER" id="PTHR31184:SF2">
    <property type="entry name" value="HUNTINGTIN-INTERACTING PROTEIN K"/>
    <property type="match status" value="1"/>
</dbReference>
<protein>
    <submittedName>
        <fullName evidence="4">Aste57867_13465 protein</fullName>
    </submittedName>
</protein>
<feature type="compositionally biased region" description="Basic and acidic residues" evidence="1">
    <location>
        <begin position="1"/>
        <end position="12"/>
    </location>
</feature>
<dbReference type="InterPro" id="IPR038922">
    <property type="entry name" value="HYPK_UBA"/>
</dbReference>
<dbReference type="PANTHER" id="PTHR31184">
    <property type="entry name" value="HUNTINGTIN-INTERACTING PROTEIN K FAMILY MEMBER"/>
    <property type="match status" value="1"/>
</dbReference>
<dbReference type="EMBL" id="CAADRA010005475">
    <property type="protein sequence ID" value="VFT90303.1"/>
    <property type="molecule type" value="Genomic_DNA"/>
</dbReference>
<keyword evidence="5" id="KW-1185">Reference proteome</keyword>
<evidence type="ECO:0000256" key="1">
    <source>
        <dbReference type="SAM" id="MobiDB-lite"/>
    </source>
</evidence>
<dbReference type="InterPro" id="IPR052617">
    <property type="entry name" value="Huntingtin-int_K"/>
</dbReference>
<dbReference type="AlphaFoldDB" id="A0A485KYI2"/>
<name>A0A485KYI2_9STRA</name>
<feature type="domain" description="Nascent polypeptide-associated complex subunit alpha-like UBA" evidence="2">
    <location>
        <begin position="88"/>
        <end position="128"/>
    </location>
</feature>
<dbReference type="CDD" id="cd14361">
    <property type="entry name" value="UBA_HYPK"/>
    <property type="match status" value="1"/>
</dbReference>
<gene>
    <name evidence="4" type="primary">Aste57867_13465</name>
    <name evidence="3" type="ORF">As57867_013415</name>
    <name evidence="4" type="ORF">ASTE57867_13465</name>
</gene>
<feature type="compositionally biased region" description="Acidic residues" evidence="1">
    <location>
        <begin position="13"/>
        <end position="27"/>
    </location>
</feature>